<sequence length="123" mass="12984">MRKSPVAGLQHNETGIAGHRPIMPDSCSFLATSPILSAHVAFTASADAPSGSLVQSFKPPSVRPDRLGSRPHSSPPPSSLPSTTPAAPSRLLFKLRLHKTPGDLAASVLVRRRPLRADAVQKP</sequence>
<feature type="region of interest" description="Disordered" evidence="1">
    <location>
        <begin position="1"/>
        <end position="21"/>
    </location>
</feature>
<evidence type="ECO:0000313" key="2">
    <source>
        <dbReference type="EMBL" id="KAK2771640.1"/>
    </source>
</evidence>
<dbReference type="Proteomes" id="UP001281614">
    <property type="component" value="Unassembled WGS sequence"/>
</dbReference>
<proteinExistence type="predicted"/>
<keyword evidence="3" id="KW-1185">Reference proteome</keyword>
<name>A0AAD9YKV5_COLKA</name>
<protein>
    <submittedName>
        <fullName evidence="2">Uncharacterized protein</fullName>
    </submittedName>
</protein>
<organism evidence="2 3">
    <name type="scientific">Colletotrichum kahawae</name>
    <name type="common">Coffee berry disease fungus</name>
    <dbReference type="NCBI Taxonomy" id="34407"/>
    <lineage>
        <taxon>Eukaryota</taxon>
        <taxon>Fungi</taxon>
        <taxon>Dikarya</taxon>
        <taxon>Ascomycota</taxon>
        <taxon>Pezizomycotina</taxon>
        <taxon>Sordariomycetes</taxon>
        <taxon>Hypocreomycetidae</taxon>
        <taxon>Glomerellales</taxon>
        <taxon>Glomerellaceae</taxon>
        <taxon>Colletotrichum</taxon>
        <taxon>Colletotrichum gloeosporioides species complex</taxon>
    </lineage>
</organism>
<evidence type="ECO:0000256" key="1">
    <source>
        <dbReference type="SAM" id="MobiDB-lite"/>
    </source>
</evidence>
<dbReference type="AlphaFoldDB" id="A0AAD9YKV5"/>
<feature type="region of interest" description="Disordered" evidence="1">
    <location>
        <begin position="49"/>
        <end position="87"/>
    </location>
</feature>
<reference evidence="2" key="1">
    <citation type="submission" date="2023-02" db="EMBL/GenBank/DDBJ databases">
        <title>Colletotrichum kahawae CIFC_Que2 genome sequencing and assembly.</title>
        <authorList>
            <person name="Baroncelli R."/>
        </authorList>
    </citation>
    <scope>NUCLEOTIDE SEQUENCE</scope>
    <source>
        <strain evidence="2">CIFC_Que2</strain>
    </source>
</reference>
<dbReference type="EMBL" id="VYYT01000079">
    <property type="protein sequence ID" value="KAK2771640.1"/>
    <property type="molecule type" value="Genomic_DNA"/>
</dbReference>
<gene>
    <name evidence="2" type="ORF">CKAH01_04215</name>
</gene>
<evidence type="ECO:0000313" key="3">
    <source>
        <dbReference type="Proteomes" id="UP001281614"/>
    </source>
</evidence>
<comment type="caution">
    <text evidence="2">The sequence shown here is derived from an EMBL/GenBank/DDBJ whole genome shotgun (WGS) entry which is preliminary data.</text>
</comment>
<accession>A0AAD9YKV5</accession>